<reference evidence="3" key="1">
    <citation type="journal article" date="2019" name="Int. J. Syst. Evol. Microbiol.">
        <title>The Global Catalogue of Microorganisms (GCM) 10K type strain sequencing project: providing services to taxonomists for standard genome sequencing and annotation.</title>
        <authorList>
            <consortium name="The Broad Institute Genomics Platform"/>
            <consortium name="The Broad Institute Genome Sequencing Center for Infectious Disease"/>
            <person name="Wu L."/>
            <person name="Ma J."/>
        </authorList>
    </citation>
    <scope>NUCLEOTIDE SEQUENCE [LARGE SCALE GENOMIC DNA]</scope>
    <source>
        <strain evidence="3">NBRC 113072</strain>
    </source>
</reference>
<feature type="region of interest" description="Disordered" evidence="1">
    <location>
        <begin position="220"/>
        <end position="240"/>
    </location>
</feature>
<comment type="caution">
    <text evidence="2">The sequence shown here is derived from an EMBL/GenBank/DDBJ whole genome shotgun (WGS) entry which is preliminary data.</text>
</comment>
<feature type="region of interest" description="Disordered" evidence="1">
    <location>
        <begin position="1"/>
        <end position="23"/>
    </location>
</feature>
<proteinExistence type="predicted"/>
<accession>A0ABQ6IR46</accession>
<sequence>MGSVVTRLRDREDHGDMKRLPHDYPWTSTPAAGLLDRGRFRAHADPLRSLDLQGRRAVVAVGSNAAPAVLAAKLPEARIPLLPAVMTHLAVGHSAHVSLAGYIAAAPYPYPGARTPVMVSWLEAAALAELDATEPNYERVTVSSVGGDLHADTALHPEDVDLYVSRHGVVGTPEPLALTTQERLFAELARVPELSSALEGDVIEVCARLADDPDLRATVTGRLPRWTPDSPETPAADVPG</sequence>
<keyword evidence="3" id="KW-1185">Reference proteome</keyword>
<evidence type="ECO:0000313" key="2">
    <source>
        <dbReference type="EMBL" id="GMA39748.1"/>
    </source>
</evidence>
<evidence type="ECO:0000313" key="3">
    <source>
        <dbReference type="Proteomes" id="UP001157126"/>
    </source>
</evidence>
<protein>
    <submittedName>
        <fullName evidence="2">Uncharacterized protein</fullName>
    </submittedName>
</protein>
<name>A0ABQ6IR46_9MICO</name>
<evidence type="ECO:0000256" key="1">
    <source>
        <dbReference type="SAM" id="MobiDB-lite"/>
    </source>
</evidence>
<feature type="compositionally biased region" description="Basic and acidic residues" evidence="1">
    <location>
        <begin position="7"/>
        <end position="22"/>
    </location>
</feature>
<gene>
    <name evidence="2" type="ORF">GCM10025883_17930</name>
</gene>
<dbReference type="EMBL" id="BSUO01000001">
    <property type="protein sequence ID" value="GMA39748.1"/>
    <property type="molecule type" value="Genomic_DNA"/>
</dbReference>
<dbReference type="Proteomes" id="UP001157126">
    <property type="component" value="Unassembled WGS sequence"/>
</dbReference>
<organism evidence="2 3">
    <name type="scientific">Mobilicoccus caccae</name>
    <dbReference type="NCBI Taxonomy" id="1859295"/>
    <lineage>
        <taxon>Bacteria</taxon>
        <taxon>Bacillati</taxon>
        <taxon>Actinomycetota</taxon>
        <taxon>Actinomycetes</taxon>
        <taxon>Micrococcales</taxon>
        <taxon>Dermatophilaceae</taxon>
        <taxon>Mobilicoccus</taxon>
    </lineage>
</organism>